<gene>
    <name evidence="1" type="ORF">ACFSKK_15170</name>
</gene>
<sequence length="271" mass="31502">MEKLNYETIRKYRSFQTIEEMDQAVRGFLYKHKSELSEGTLEVLRVIWRHSVKVIGVSFAKYDYIAERVGVSRRTVIRAVNTLEEKGIVKKVATKRMNGSQGVNLLIIQSFASVETLQALVSPQDVTAPVTPNKTENKLSSLCENKKNNKNIIQQQTSSQDEMDVLPNSIPKEFVQVVKPYFKAIEIYKLWNSVMVAYNKMNFHQEIESLVDHVIEAFKQTLFAQKLGKIHKSFEGYFYTVLYQLFVDESRKEYRARVGLYDFIEGEMRFN</sequence>
<name>A0ABW5BZM0_9BACI</name>
<protein>
    <submittedName>
        <fullName evidence="1">Helix-turn-helix domain-containing protein</fullName>
    </submittedName>
</protein>
<proteinExistence type="predicted"/>
<evidence type="ECO:0000313" key="2">
    <source>
        <dbReference type="Proteomes" id="UP001597318"/>
    </source>
</evidence>
<dbReference type="Pfam" id="PF13730">
    <property type="entry name" value="HTH_36"/>
    <property type="match status" value="1"/>
</dbReference>
<dbReference type="RefSeq" id="WP_247346578.1">
    <property type="nucleotide sequence ID" value="NZ_CP095550.1"/>
</dbReference>
<reference evidence="2" key="1">
    <citation type="journal article" date="2019" name="Int. J. Syst. Evol. Microbiol.">
        <title>The Global Catalogue of Microorganisms (GCM) 10K type strain sequencing project: providing services to taxonomists for standard genome sequencing and annotation.</title>
        <authorList>
            <consortium name="The Broad Institute Genomics Platform"/>
            <consortium name="The Broad Institute Genome Sequencing Center for Infectious Disease"/>
            <person name="Wu L."/>
            <person name="Ma J."/>
        </authorList>
    </citation>
    <scope>NUCLEOTIDE SEQUENCE [LARGE SCALE GENOMIC DNA]</scope>
    <source>
        <strain evidence="2">CGMCC 1.15474</strain>
    </source>
</reference>
<dbReference type="SUPFAM" id="SSF46785">
    <property type="entry name" value="Winged helix' DNA-binding domain"/>
    <property type="match status" value="1"/>
</dbReference>
<dbReference type="Proteomes" id="UP001597318">
    <property type="component" value="Unassembled WGS sequence"/>
</dbReference>
<accession>A0ABW5BZM0</accession>
<keyword evidence="2" id="KW-1185">Reference proteome</keyword>
<dbReference type="InterPro" id="IPR036388">
    <property type="entry name" value="WH-like_DNA-bd_sf"/>
</dbReference>
<dbReference type="InterPro" id="IPR036390">
    <property type="entry name" value="WH_DNA-bd_sf"/>
</dbReference>
<organism evidence="1 2">
    <name type="scientific">Metabacillus endolithicus</name>
    <dbReference type="NCBI Taxonomy" id="1535204"/>
    <lineage>
        <taxon>Bacteria</taxon>
        <taxon>Bacillati</taxon>
        <taxon>Bacillota</taxon>
        <taxon>Bacilli</taxon>
        <taxon>Bacillales</taxon>
        <taxon>Bacillaceae</taxon>
        <taxon>Metabacillus</taxon>
    </lineage>
</organism>
<comment type="caution">
    <text evidence="1">The sequence shown here is derived from an EMBL/GenBank/DDBJ whole genome shotgun (WGS) entry which is preliminary data.</text>
</comment>
<dbReference type="Gene3D" id="1.10.10.10">
    <property type="entry name" value="Winged helix-like DNA-binding domain superfamily/Winged helix DNA-binding domain"/>
    <property type="match status" value="1"/>
</dbReference>
<dbReference type="EMBL" id="JBHUIK010000003">
    <property type="protein sequence ID" value="MFD2215030.1"/>
    <property type="molecule type" value="Genomic_DNA"/>
</dbReference>
<evidence type="ECO:0000313" key="1">
    <source>
        <dbReference type="EMBL" id="MFD2215030.1"/>
    </source>
</evidence>